<evidence type="ECO:0008006" key="3">
    <source>
        <dbReference type="Google" id="ProtNLM"/>
    </source>
</evidence>
<protein>
    <recommendedName>
        <fullName evidence="3">Transmembrane cytochrome oxidase associated protein</fullName>
    </recommendedName>
</protein>
<evidence type="ECO:0000313" key="2">
    <source>
        <dbReference type="Proteomes" id="UP000623776"/>
    </source>
</evidence>
<keyword evidence="2" id="KW-1185">Reference proteome</keyword>
<accession>A0A8H9LVV6</accession>
<reference evidence="2" key="1">
    <citation type="journal article" date="2019" name="Int. J. Syst. Evol. Microbiol.">
        <title>The Global Catalogue of Microorganisms (GCM) 10K type strain sequencing project: providing services to taxonomists for standard genome sequencing and annotation.</title>
        <authorList>
            <consortium name="The Broad Institute Genomics Platform"/>
            <consortium name="The Broad Institute Genome Sequencing Center for Infectious Disease"/>
            <person name="Wu L."/>
            <person name="Ma J."/>
        </authorList>
    </citation>
    <scope>NUCLEOTIDE SEQUENCE [LARGE SCALE GENOMIC DNA]</scope>
    <source>
        <strain evidence="2">KCTC 22154</strain>
    </source>
</reference>
<gene>
    <name evidence="1" type="ORF">GCM10007157_13510</name>
</gene>
<dbReference type="AlphaFoldDB" id="A0A8H9LVV6"/>
<name>A0A8H9LVV6_9GAMM</name>
<proteinExistence type="predicted"/>
<sequence>MSSSAKRFPRLILMLLFVAFAAPVVIAWVMVTWRIGIPSHYTAHGDISVTAPPLEEWPLTSRLEPGEQWMLVFECVEPCEARQDELWRLHRALGREAGRLQRIRIGGDLQILPGEAATTWHTLPTWRGEQRVWVLDPAGRPALAYHTTATASDMLKDIRHLFKVNAL</sequence>
<dbReference type="Proteomes" id="UP000623776">
    <property type="component" value="Unassembled WGS sequence"/>
</dbReference>
<dbReference type="EMBL" id="BMXN01000005">
    <property type="protein sequence ID" value="GGW23400.1"/>
    <property type="molecule type" value="Genomic_DNA"/>
</dbReference>
<dbReference type="RefSeq" id="WP_039181860.1">
    <property type="nucleotide sequence ID" value="NZ_BMXN01000005.1"/>
</dbReference>
<evidence type="ECO:0000313" key="1">
    <source>
        <dbReference type="EMBL" id="GGW23400.1"/>
    </source>
</evidence>
<organism evidence="1 2">
    <name type="scientific">Vreelandella hamiltonii</name>
    <dbReference type="NCBI Taxonomy" id="502829"/>
    <lineage>
        <taxon>Bacteria</taxon>
        <taxon>Pseudomonadati</taxon>
        <taxon>Pseudomonadota</taxon>
        <taxon>Gammaproteobacteria</taxon>
        <taxon>Oceanospirillales</taxon>
        <taxon>Halomonadaceae</taxon>
        <taxon>Vreelandella</taxon>
    </lineage>
</organism>
<comment type="caution">
    <text evidence="1">The sequence shown here is derived from an EMBL/GenBank/DDBJ whole genome shotgun (WGS) entry which is preliminary data.</text>
</comment>